<dbReference type="GO" id="GO:0005634">
    <property type="term" value="C:nucleus"/>
    <property type="evidence" value="ECO:0007669"/>
    <property type="project" value="TreeGrafter"/>
</dbReference>
<dbReference type="AlphaFoldDB" id="A0A0A2VGD3"/>
<comment type="cofactor">
    <cofactor evidence="1">
        <name>[4Fe-4S] cluster</name>
        <dbReference type="ChEBI" id="CHEBI:49883"/>
    </cofactor>
</comment>
<dbReference type="PANTHER" id="PTHR14464">
    <property type="entry name" value="EXONUCLEASE V"/>
    <property type="match status" value="1"/>
</dbReference>
<evidence type="ECO:0000313" key="10">
    <source>
        <dbReference type="Proteomes" id="UP000030106"/>
    </source>
</evidence>
<evidence type="ECO:0000256" key="3">
    <source>
        <dbReference type="ARBA" id="ARBA00011245"/>
    </source>
</evidence>
<keyword evidence="4" id="KW-0004">4Fe-4S</keyword>
<feature type="region of interest" description="Disordered" evidence="7">
    <location>
        <begin position="809"/>
        <end position="842"/>
    </location>
</feature>
<evidence type="ECO:0000256" key="4">
    <source>
        <dbReference type="ARBA" id="ARBA00022485"/>
    </source>
</evidence>
<feature type="domain" description="G-patch" evidence="8">
    <location>
        <begin position="759"/>
        <end position="808"/>
    </location>
</feature>
<keyword evidence="6 9" id="KW-0378">Hydrolase</keyword>
<keyword evidence="4" id="KW-0411">Iron-sulfur</keyword>
<comment type="similarity">
    <text evidence="2">Belongs to the EXO5 family.</text>
</comment>
<keyword evidence="6 9" id="KW-0269">Exonuclease</keyword>
<dbReference type="GO" id="GO:0003676">
    <property type="term" value="F:nucleic acid binding"/>
    <property type="evidence" value="ECO:0007669"/>
    <property type="project" value="InterPro"/>
</dbReference>
<keyword evidence="5" id="KW-0540">Nuclease</keyword>
<evidence type="ECO:0000256" key="5">
    <source>
        <dbReference type="ARBA" id="ARBA00022722"/>
    </source>
</evidence>
<reference evidence="9 10" key="1">
    <citation type="submission" date="2012-10" db="EMBL/GenBank/DDBJ databases">
        <title>Genome sequencing and analysis of entomopathogenic fungi Beauveria bassiana D1-5.</title>
        <authorList>
            <person name="Li Q."/>
            <person name="Wang L."/>
            <person name="Zhang Z."/>
            <person name="Wang Q."/>
            <person name="Ren J."/>
            <person name="Wang M."/>
            <person name="Xu W."/>
            <person name="Wang J."/>
            <person name="Lu Y."/>
            <person name="Du Q."/>
            <person name="Sun Z."/>
        </authorList>
    </citation>
    <scope>NUCLEOTIDE SEQUENCE [LARGE SCALE GENOMIC DNA]</scope>
    <source>
        <strain evidence="9 10">D1-5</strain>
    </source>
</reference>
<comment type="subunit">
    <text evidence="3">Monomer.</text>
</comment>
<proteinExistence type="inferred from homology"/>
<protein>
    <submittedName>
        <fullName evidence="9">Putative exonuclease V</fullName>
    </submittedName>
</protein>
<dbReference type="EMBL" id="ANFO01000948">
    <property type="protein sequence ID" value="KGQ05392.1"/>
    <property type="molecule type" value="Genomic_DNA"/>
</dbReference>
<evidence type="ECO:0000313" key="9">
    <source>
        <dbReference type="EMBL" id="KGQ05392.1"/>
    </source>
</evidence>
<dbReference type="OrthoDB" id="354769at2759"/>
<evidence type="ECO:0000256" key="2">
    <source>
        <dbReference type="ARBA" id="ARBA00009797"/>
    </source>
</evidence>
<dbReference type="Pfam" id="PF09810">
    <property type="entry name" value="Exo5"/>
    <property type="match status" value="1"/>
</dbReference>
<dbReference type="InterPro" id="IPR000467">
    <property type="entry name" value="G_patch_dom"/>
</dbReference>
<dbReference type="GO" id="GO:0045145">
    <property type="term" value="F:single-stranded DNA 5'-3' DNA exonuclease activity"/>
    <property type="evidence" value="ECO:0007669"/>
    <property type="project" value="InterPro"/>
</dbReference>
<name>A0A0A2VGD3_BEABA</name>
<evidence type="ECO:0000256" key="1">
    <source>
        <dbReference type="ARBA" id="ARBA00001966"/>
    </source>
</evidence>
<comment type="caution">
    <text evidence="9">The sequence shown here is derived from an EMBL/GenBank/DDBJ whole genome shotgun (WGS) entry which is preliminary data.</text>
</comment>
<evidence type="ECO:0000256" key="6">
    <source>
        <dbReference type="ARBA" id="ARBA00022839"/>
    </source>
</evidence>
<dbReference type="Proteomes" id="UP000030106">
    <property type="component" value="Unassembled WGS sequence"/>
</dbReference>
<sequence length="869" mass="96083">MAAEDGDFYFDDFSSEDDQLLIQLVADAETKASVARTIDALPARSDFGPNALKDNGLATIAAKSRFAADEAAEALLLSIGSQIHSSTVKRALEEADKTTAAEELVSQAPVCEDFEDEFDDSRSPLQKFRSYPQRPLSVSDLTSGAWCELQYWYTLSRLPGGRRTRTAAMQQGSKLHQKLEDEVHTTVEVEVITREDGFGLRLWNLIQGLRTLRETGLTRELEIWGIVDGHLVNGVIDSVSHENPNPEFEYELSQEAESEKSQPKLTDYFASATPSKDKPNGPKIYLADVKTRGSLTRVSNSMVRPAKIQLLLYHRFLSDLAAGRLDFYKVIRRYGLDPDEPFSDAFLALMASHHDEMLDTTPSSSSYEDDCPTPSSAAAEPAGVLPYKSLRELLPLVAREVGLAFPEGAASMGSMLRVQYVYRADGREIGHHDFPVSRSVLDEYLGVYMAWWRGERRASGVSLEEAFKCRMCEVADVCTWRAKMDAKRVRKVQERLRAADGLPKTSPAPDWLWRPKSVRRAACIAVANIRSSLCSTNLSSLFSLTCVAKQESLVQRIGKGAREACIRLNGYKVNNNGLPYVPPVKAGLGSVEGRLSKVHPYSVYDVERQESRWRLAMRRSRYSEESDDDEQDEIPLHHKRPFGAGLKRKRVEFVRAQDPDDYISTLPSTRPASSVVGDLYASIVLGSSSTTKSADTPNSAAENADAGSTITEAAALPRPEPTLCSICSLPITTSVAAHEASLAHQVSVAHSHPPSALDRSRMGLRALASQGWDPDARVGLGRVGGEGTRYPIKVVPKEDVLGVGATVPEKTEAEKKADEEAREARRQLTAKERKARAAEERQKAARFQAEIYGRQDLDKYLRGDGKEWE</sequence>
<feature type="region of interest" description="Disordered" evidence="7">
    <location>
        <begin position="358"/>
        <end position="379"/>
    </location>
</feature>
<dbReference type="GO" id="GO:0036297">
    <property type="term" value="P:interstrand cross-link repair"/>
    <property type="evidence" value="ECO:0007669"/>
    <property type="project" value="TreeGrafter"/>
</dbReference>
<evidence type="ECO:0000259" key="8">
    <source>
        <dbReference type="PROSITE" id="PS50174"/>
    </source>
</evidence>
<dbReference type="HOGENOM" id="CLU_330082_0_0_1"/>
<dbReference type="eggNOG" id="KOG4760">
    <property type="taxonomic scope" value="Eukaryota"/>
</dbReference>
<keyword evidence="4" id="KW-0408">Iron</keyword>
<dbReference type="GO" id="GO:0051539">
    <property type="term" value="F:4 iron, 4 sulfur cluster binding"/>
    <property type="evidence" value="ECO:0007669"/>
    <property type="project" value="UniProtKB-KW"/>
</dbReference>
<dbReference type="PROSITE" id="PS50174">
    <property type="entry name" value="G_PATCH"/>
    <property type="match status" value="1"/>
</dbReference>
<evidence type="ECO:0000256" key="7">
    <source>
        <dbReference type="SAM" id="MobiDB-lite"/>
    </source>
</evidence>
<organism evidence="9 10">
    <name type="scientific">Beauveria bassiana D1-5</name>
    <dbReference type="NCBI Taxonomy" id="1245745"/>
    <lineage>
        <taxon>Eukaryota</taxon>
        <taxon>Fungi</taxon>
        <taxon>Dikarya</taxon>
        <taxon>Ascomycota</taxon>
        <taxon>Pezizomycotina</taxon>
        <taxon>Sordariomycetes</taxon>
        <taxon>Hypocreomycetidae</taxon>
        <taxon>Hypocreales</taxon>
        <taxon>Cordycipitaceae</taxon>
        <taxon>Beauveria</taxon>
    </lineage>
</organism>
<accession>A0A0A2VGD3</accession>
<dbReference type="InterPro" id="IPR019190">
    <property type="entry name" value="EXOV"/>
</dbReference>
<keyword evidence="4" id="KW-0479">Metal-binding</keyword>
<gene>
    <name evidence="9" type="ORF">BBAD15_g9359</name>
</gene>
<dbReference type="GO" id="GO:0005739">
    <property type="term" value="C:mitochondrion"/>
    <property type="evidence" value="ECO:0007669"/>
    <property type="project" value="TreeGrafter"/>
</dbReference>
<dbReference type="PANTHER" id="PTHR14464:SF4">
    <property type="entry name" value="EXONUCLEASE V"/>
    <property type="match status" value="1"/>
</dbReference>